<evidence type="ECO:0000313" key="4">
    <source>
        <dbReference type="EMBL" id="KIK50902.1"/>
    </source>
</evidence>
<dbReference type="HOGENOM" id="CLU_1543705_0_0_1"/>
<dbReference type="PROSITE" id="PS50082">
    <property type="entry name" value="WD_REPEATS_2"/>
    <property type="match status" value="2"/>
</dbReference>
<keyword evidence="1 3" id="KW-0853">WD repeat</keyword>
<dbReference type="InterPro" id="IPR011047">
    <property type="entry name" value="Quinoprotein_ADH-like_sf"/>
</dbReference>
<dbReference type="SMART" id="SM00320">
    <property type="entry name" value="WD40"/>
    <property type="match status" value="1"/>
</dbReference>
<feature type="non-terminal residue" evidence="4">
    <location>
        <position position="1"/>
    </location>
</feature>
<dbReference type="InterPro" id="IPR001680">
    <property type="entry name" value="WD40_rpt"/>
</dbReference>
<evidence type="ECO:0000256" key="3">
    <source>
        <dbReference type="PROSITE-ProRule" id="PRU00221"/>
    </source>
</evidence>
<dbReference type="SUPFAM" id="SSF50998">
    <property type="entry name" value="Quinoprotein alcohol dehydrogenase-like"/>
    <property type="match status" value="1"/>
</dbReference>
<dbReference type="EMBL" id="KN834880">
    <property type="protein sequence ID" value="KIK50902.1"/>
    <property type="molecule type" value="Genomic_DNA"/>
</dbReference>
<dbReference type="PROSITE" id="PS50294">
    <property type="entry name" value="WD_REPEATS_REGION"/>
    <property type="match status" value="2"/>
</dbReference>
<reference evidence="4 5" key="1">
    <citation type="submission" date="2014-04" db="EMBL/GenBank/DDBJ databases">
        <title>Evolutionary Origins and Diversification of the Mycorrhizal Mutualists.</title>
        <authorList>
            <consortium name="DOE Joint Genome Institute"/>
            <consortium name="Mycorrhizal Genomics Consortium"/>
            <person name="Kohler A."/>
            <person name="Kuo A."/>
            <person name="Nagy L.G."/>
            <person name="Floudas D."/>
            <person name="Copeland A."/>
            <person name="Barry K.W."/>
            <person name="Cichocki N."/>
            <person name="Veneault-Fourrey C."/>
            <person name="LaButti K."/>
            <person name="Lindquist E.A."/>
            <person name="Lipzen A."/>
            <person name="Lundell T."/>
            <person name="Morin E."/>
            <person name="Murat C."/>
            <person name="Riley R."/>
            <person name="Ohm R."/>
            <person name="Sun H."/>
            <person name="Tunlid A."/>
            <person name="Henrissat B."/>
            <person name="Grigoriev I.V."/>
            <person name="Hibbett D.S."/>
            <person name="Martin F."/>
        </authorList>
    </citation>
    <scope>NUCLEOTIDE SEQUENCE [LARGE SCALE GENOMIC DNA]</scope>
    <source>
        <strain evidence="4 5">FD-317 M1</strain>
    </source>
</reference>
<keyword evidence="5" id="KW-1185">Reference proteome</keyword>
<organism evidence="4 5">
    <name type="scientific">Collybiopsis luxurians FD-317 M1</name>
    <dbReference type="NCBI Taxonomy" id="944289"/>
    <lineage>
        <taxon>Eukaryota</taxon>
        <taxon>Fungi</taxon>
        <taxon>Dikarya</taxon>
        <taxon>Basidiomycota</taxon>
        <taxon>Agaricomycotina</taxon>
        <taxon>Agaricomycetes</taxon>
        <taxon>Agaricomycetidae</taxon>
        <taxon>Agaricales</taxon>
        <taxon>Marasmiineae</taxon>
        <taxon>Omphalotaceae</taxon>
        <taxon>Collybiopsis</taxon>
        <taxon>Collybiopsis luxurians</taxon>
    </lineage>
</organism>
<dbReference type="PANTHER" id="PTHR19879">
    <property type="entry name" value="TRANSCRIPTION INITIATION FACTOR TFIID"/>
    <property type="match status" value="1"/>
</dbReference>
<gene>
    <name evidence="4" type="ORF">GYMLUDRAFT_182102</name>
</gene>
<keyword evidence="2" id="KW-0677">Repeat</keyword>
<evidence type="ECO:0000313" key="5">
    <source>
        <dbReference type="Proteomes" id="UP000053593"/>
    </source>
</evidence>
<dbReference type="AlphaFoldDB" id="A0A0D0BZX7"/>
<name>A0A0D0BZX7_9AGAR</name>
<proteinExistence type="predicted"/>
<feature type="repeat" description="WD" evidence="3">
    <location>
        <begin position="31"/>
        <end position="67"/>
    </location>
</feature>
<dbReference type="Pfam" id="PF00400">
    <property type="entry name" value="WD40"/>
    <property type="match status" value="2"/>
</dbReference>
<feature type="repeat" description="WD" evidence="3">
    <location>
        <begin position="1"/>
        <end position="29"/>
    </location>
</feature>
<dbReference type="PANTHER" id="PTHR19879:SF9">
    <property type="entry name" value="TRANSCRIPTION INITIATION FACTOR TFIID SUBUNIT 5"/>
    <property type="match status" value="1"/>
</dbReference>
<dbReference type="OrthoDB" id="2615105at2759"/>
<accession>A0A0D0BZX7</accession>
<dbReference type="InterPro" id="IPR015943">
    <property type="entry name" value="WD40/YVTN_repeat-like_dom_sf"/>
</dbReference>
<evidence type="ECO:0000256" key="2">
    <source>
        <dbReference type="ARBA" id="ARBA00022737"/>
    </source>
</evidence>
<dbReference type="InterPro" id="IPR019775">
    <property type="entry name" value="WD40_repeat_CS"/>
</dbReference>
<evidence type="ECO:0000256" key="1">
    <source>
        <dbReference type="ARBA" id="ARBA00022574"/>
    </source>
</evidence>
<dbReference type="PROSITE" id="PS00678">
    <property type="entry name" value="WD_REPEATS_1"/>
    <property type="match status" value="1"/>
</dbReference>
<protein>
    <recommendedName>
        <fullName evidence="6">WD40 repeat-like protein</fullName>
    </recommendedName>
</protein>
<sequence>SPDGQYVVSGSSDNTIRIWNAQTGVQIGEPLKGHTQMVTSVAYSPNGQYVVSGSQDETVRIWRIQSGLHNACNLQLPPGISSGYIDNHGWLHSEHGSLILWLPPHMRGGFTDQRQVLTIPADAQDCALSVDWSNFMYGTQWTQCWDST</sequence>
<dbReference type="Proteomes" id="UP000053593">
    <property type="component" value="Unassembled WGS sequence"/>
</dbReference>
<dbReference type="Gene3D" id="2.130.10.10">
    <property type="entry name" value="YVTN repeat-like/Quinoprotein amine dehydrogenase"/>
    <property type="match status" value="1"/>
</dbReference>
<evidence type="ECO:0008006" key="6">
    <source>
        <dbReference type="Google" id="ProtNLM"/>
    </source>
</evidence>